<proteinExistence type="predicted"/>
<dbReference type="AlphaFoldDB" id="A0A8T0HUN2"/>
<dbReference type="Proteomes" id="UP000822688">
    <property type="component" value="Chromosome V"/>
</dbReference>
<feature type="chain" id="PRO_5035947933" evidence="1">
    <location>
        <begin position="22"/>
        <end position="56"/>
    </location>
</feature>
<keyword evidence="1" id="KW-0732">Signal</keyword>
<sequence length="56" mass="6260">MRPRVLLCFEIGCFAVFLNLASPHQRYGLLLISLLLYSTVEDECVSSGVLLSLMRA</sequence>
<name>A0A8T0HUN2_CERPU</name>
<accession>A0A8T0HUN2</accession>
<reference evidence="2" key="1">
    <citation type="submission" date="2020-06" db="EMBL/GenBank/DDBJ databases">
        <title>WGS assembly of Ceratodon purpureus strain R40.</title>
        <authorList>
            <person name="Carey S.B."/>
            <person name="Jenkins J."/>
            <person name="Shu S."/>
            <person name="Lovell J.T."/>
            <person name="Sreedasyam A."/>
            <person name="Maumus F."/>
            <person name="Tiley G.P."/>
            <person name="Fernandez-Pozo N."/>
            <person name="Barry K."/>
            <person name="Chen C."/>
            <person name="Wang M."/>
            <person name="Lipzen A."/>
            <person name="Daum C."/>
            <person name="Saski C.A."/>
            <person name="Payton A.C."/>
            <person name="Mcbreen J.C."/>
            <person name="Conrad R.E."/>
            <person name="Kollar L.M."/>
            <person name="Olsson S."/>
            <person name="Huttunen S."/>
            <person name="Landis J.B."/>
            <person name="Wickett N.J."/>
            <person name="Johnson M.G."/>
            <person name="Rensing S.A."/>
            <person name="Grimwood J."/>
            <person name="Schmutz J."/>
            <person name="Mcdaniel S.F."/>
        </authorList>
    </citation>
    <scope>NUCLEOTIDE SEQUENCE</scope>
    <source>
        <strain evidence="2">R40</strain>
    </source>
</reference>
<gene>
    <name evidence="2" type="ORF">KC19_VG288800</name>
</gene>
<dbReference type="EMBL" id="CM026426">
    <property type="protein sequence ID" value="KAG0574762.1"/>
    <property type="molecule type" value="Genomic_DNA"/>
</dbReference>
<protein>
    <submittedName>
        <fullName evidence="2">Uncharacterized protein</fullName>
    </submittedName>
</protein>
<organism evidence="2 3">
    <name type="scientific">Ceratodon purpureus</name>
    <name type="common">Fire moss</name>
    <name type="synonym">Dicranum purpureum</name>
    <dbReference type="NCBI Taxonomy" id="3225"/>
    <lineage>
        <taxon>Eukaryota</taxon>
        <taxon>Viridiplantae</taxon>
        <taxon>Streptophyta</taxon>
        <taxon>Embryophyta</taxon>
        <taxon>Bryophyta</taxon>
        <taxon>Bryophytina</taxon>
        <taxon>Bryopsida</taxon>
        <taxon>Dicranidae</taxon>
        <taxon>Pseudoditrichales</taxon>
        <taxon>Ditrichaceae</taxon>
        <taxon>Ceratodon</taxon>
    </lineage>
</organism>
<evidence type="ECO:0000313" key="3">
    <source>
        <dbReference type="Proteomes" id="UP000822688"/>
    </source>
</evidence>
<evidence type="ECO:0000256" key="1">
    <source>
        <dbReference type="SAM" id="SignalP"/>
    </source>
</evidence>
<feature type="signal peptide" evidence="1">
    <location>
        <begin position="1"/>
        <end position="21"/>
    </location>
</feature>
<keyword evidence="3" id="KW-1185">Reference proteome</keyword>
<evidence type="ECO:0000313" key="2">
    <source>
        <dbReference type="EMBL" id="KAG0574762.1"/>
    </source>
</evidence>
<comment type="caution">
    <text evidence="2">The sequence shown here is derived from an EMBL/GenBank/DDBJ whole genome shotgun (WGS) entry which is preliminary data.</text>
</comment>